<evidence type="ECO:0000313" key="1">
    <source>
        <dbReference type="EMBL" id="KAF9472721.1"/>
    </source>
</evidence>
<sequence length="57" mass="6102">MGVSCAELGVPSTVEEEIGEDIHVHRCVVGAVVETFPNIAVKAADGRQVRIVHFSIE</sequence>
<name>A0A9P5YPK9_9AGAR</name>
<proteinExistence type="predicted"/>
<dbReference type="AlphaFoldDB" id="A0A9P5YPK9"/>
<protein>
    <submittedName>
        <fullName evidence="1">Uncharacterized protein</fullName>
    </submittedName>
</protein>
<dbReference type="Proteomes" id="UP000807469">
    <property type="component" value="Unassembled WGS sequence"/>
</dbReference>
<evidence type="ECO:0000313" key="2">
    <source>
        <dbReference type="Proteomes" id="UP000807469"/>
    </source>
</evidence>
<gene>
    <name evidence="1" type="ORF">BDN70DRAFT_441503</name>
</gene>
<dbReference type="EMBL" id="MU155505">
    <property type="protein sequence ID" value="KAF9472721.1"/>
    <property type="molecule type" value="Genomic_DNA"/>
</dbReference>
<organism evidence="1 2">
    <name type="scientific">Pholiota conissans</name>
    <dbReference type="NCBI Taxonomy" id="109636"/>
    <lineage>
        <taxon>Eukaryota</taxon>
        <taxon>Fungi</taxon>
        <taxon>Dikarya</taxon>
        <taxon>Basidiomycota</taxon>
        <taxon>Agaricomycotina</taxon>
        <taxon>Agaricomycetes</taxon>
        <taxon>Agaricomycetidae</taxon>
        <taxon>Agaricales</taxon>
        <taxon>Agaricineae</taxon>
        <taxon>Strophariaceae</taxon>
        <taxon>Pholiota</taxon>
    </lineage>
</organism>
<keyword evidence="2" id="KW-1185">Reference proteome</keyword>
<accession>A0A9P5YPK9</accession>
<comment type="caution">
    <text evidence="1">The sequence shown here is derived from an EMBL/GenBank/DDBJ whole genome shotgun (WGS) entry which is preliminary data.</text>
</comment>
<reference evidence="1" key="1">
    <citation type="submission" date="2020-11" db="EMBL/GenBank/DDBJ databases">
        <authorList>
            <consortium name="DOE Joint Genome Institute"/>
            <person name="Ahrendt S."/>
            <person name="Riley R."/>
            <person name="Andreopoulos W."/>
            <person name="Labutti K."/>
            <person name="Pangilinan J."/>
            <person name="Ruiz-Duenas F.J."/>
            <person name="Barrasa J.M."/>
            <person name="Sanchez-Garcia M."/>
            <person name="Camarero S."/>
            <person name="Miyauchi S."/>
            <person name="Serrano A."/>
            <person name="Linde D."/>
            <person name="Babiker R."/>
            <person name="Drula E."/>
            <person name="Ayuso-Fernandez I."/>
            <person name="Pacheco R."/>
            <person name="Padilla G."/>
            <person name="Ferreira P."/>
            <person name="Barriuso J."/>
            <person name="Kellner H."/>
            <person name="Castanera R."/>
            <person name="Alfaro M."/>
            <person name="Ramirez L."/>
            <person name="Pisabarro A.G."/>
            <person name="Kuo A."/>
            <person name="Tritt A."/>
            <person name="Lipzen A."/>
            <person name="He G."/>
            <person name="Yan M."/>
            <person name="Ng V."/>
            <person name="Cullen D."/>
            <person name="Martin F."/>
            <person name="Rosso M.-N."/>
            <person name="Henrissat B."/>
            <person name="Hibbett D."/>
            <person name="Martinez A.T."/>
            <person name="Grigoriev I.V."/>
        </authorList>
    </citation>
    <scope>NUCLEOTIDE SEQUENCE</scope>
    <source>
        <strain evidence="1">CIRM-BRFM 674</strain>
    </source>
</reference>